<dbReference type="InterPro" id="IPR001841">
    <property type="entry name" value="Znf_RING"/>
</dbReference>
<dbReference type="PANTHER" id="PTHR47162">
    <property type="entry name" value="OS02G0192300 PROTEIN"/>
    <property type="match status" value="1"/>
</dbReference>
<organism evidence="2 3">
    <name type="scientific">Lupinus albus</name>
    <name type="common">White lupine</name>
    <name type="synonym">Lupinus termis</name>
    <dbReference type="NCBI Taxonomy" id="3870"/>
    <lineage>
        <taxon>Eukaryota</taxon>
        <taxon>Viridiplantae</taxon>
        <taxon>Streptophyta</taxon>
        <taxon>Embryophyta</taxon>
        <taxon>Tracheophyta</taxon>
        <taxon>Spermatophyta</taxon>
        <taxon>Magnoliopsida</taxon>
        <taxon>eudicotyledons</taxon>
        <taxon>Gunneridae</taxon>
        <taxon>Pentapetalae</taxon>
        <taxon>rosids</taxon>
        <taxon>fabids</taxon>
        <taxon>Fabales</taxon>
        <taxon>Fabaceae</taxon>
        <taxon>Papilionoideae</taxon>
        <taxon>50 kb inversion clade</taxon>
        <taxon>genistoids sensu lato</taxon>
        <taxon>core genistoids</taxon>
        <taxon>Genisteae</taxon>
        <taxon>Lupinus</taxon>
    </lineage>
</organism>
<protein>
    <submittedName>
        <fullName evidence="2">Putative histone-lysine N-methyltransferase chromatin regulator PHD family</fullName>
    </submittedName>
</protein>
<sequence length="719" mass="79263">MDTEGGTSDADNLGHADQDRCLEMGSVNNGVAIEDGNEVQCFKYGAVNSRVAIEDGNGIQCLKNETVNNGVVIADGNKVRWLKNETLNNGMVIADVVEGQVVRCLKNKIVNNGVAITDGNCAVEGKEVGCSKNETINNGVVIADGNGVSKGKEVRCLKNRTVSNGVEIANGKGVAEGDSSGVKYLLTYKRRKHVKSSSESKIQEGNKGCAQAASHLSDQGVKKPCAMGNTSKDYSHGHWGNVLLNHLHHSLGGSNGSIEGCIRESLMDYPKFCYAPRVTETFKIDKDDQECSSQSEQLSHRSHNETNGHDIMHSGCSSESDACGGTERCHRVLCNILTSEKFSSLCKVLLENFQGIKPQRIFDFSVINTRMKEQAYEHAPTLFLSDIEQVWRKLQDAGNEIVSITKTLSDMSRASYCEKFYNRDSDSRMKPEQTEECATGKICTCRHCGKKVDGMDCLVCDSCEEMYHMPCIEPAVKEIPHKSWFCANCSGKGIESQHENCVVCERLNVSKTLNNIAGEETLTELEENSNCPIVDDGIQVSIGGTNSPNCKICGEEVDGEKVKICGHPFCPSKYYHVRCLSSKLMNLYAQCWYCPSCLCQVCLTDQDDDKIVLCDSCDHAYHIYCLKPPRNSVPEGKWFCTKCDAGIEAIRRAKKACESKKWRTDANVSKPNDENDKKWNNKRGRDSDKAEGMDMLLTAANTLNFEENLTATQIESQTT</sequence>
<evidence type="ECO:0000313" key="3">
    <source>
        <dbReference type="Proteomes" id="UP000447434"/>
    </source>
</evidence>
<comment type="caution">
    <text evidence="2">The sequence shown here is derived from an EMBL/GenBank/DDBJ whole genome shotgun (WGS) entry which is preliminary data.</text>
</comment>
<dbReference type="Gene3D" id="2.30.30.1150">
    <property type="match status" value="1"/>
</dbReference>
<keyword evidence="2" id="KW-0489">Methyltransferase</keyword>
<dbReference type="PROSITE" id="PS50016">
    <property type="entry name" value="ZF_PHD_2"/>
    <property type="match status" value="2"/>
</dbReference>
<dbReference type="EMBL" id="WOCE01000017">
    <property type="protein sequence ID" value="KAE9595893.1"/>
    <property type="molecule type" value="Genomic_DNA"/>
</dbReference>
<reference evidence="3" key="1">
    <citation type="journal article" date="2020" name="Nat. Commun.">
        <title>Genome sequence of the cluster root forming white lupin.</title>
        <authorList>
            <person name="Hufnagel B."/>
            <person name="Marques A."/>
            <person name="Soriano A."/>
            <person name="Marques L."/>
            <person name="Divol F."/>
            <person name="Doumas P."/>
            <person name="Sallet E."/>
            <person name="Mancinotti D."/>
            <person name="Carrere S."/>
            <person name="Marande W."/>
            <person name="Arribat S."/>
            <person name="Keller J."/>
            <person name="Huneau C."/>
            <person name="Blein T."/>
            <person name="Aime D."/>
            <person name="Laguerre M."/>
            <person name="Taylor J."/>
            <person name="Schubert V."/>
            <person name="Nelson M."/>
            <person name="Geu-Flores F."/>
            <person name="Crespi M."/>
            <person name="Gallardo-Guerrero K."/>
            <person name="Delaux P.-M."/>
            <person name="Salse J."/>
            <person name="Berges H."/>
            <person name="Guyot R."/>
            <person name="Gouzy J."/>
            <person name="Peret B."/>
        </authorList>
    </citation>
    <scope>NUCLEOTIDE SEQUENCE [LARGE SCALE GENOMIC DNA]</scope>
    <source>
        <strain evidence="3">cv. Amiga</strain>
    </source>
</reference>
<feature type="compositionally biased region" description="Basic and acidic residues" evidence="1">
    <location>
        <begin position="671"/>
        <end position="691"/>
    </location>
</feature>
<accession>A0A6A4NUD0</accession>
<evidence type="ECO:0000256" key="1">
    <source>
        <dbReference type="SAM" id="MobiDB-lite"/>
    </source>
</evidence>
<dbReference type="Pfam" id="PF00628">
    <property type="entry name" value="PHD"/>
    <property type="match status" value="2"/>
</dbReference>
<dbReference type="OrthoDB" id="1903104at2759"/>
<name>A0A6A4NUD0_LUPAL</name>
<evidence type="ECO:0000313" key="2">
    <source>
        <dbReference type="EMBL" id="KAE9595893.1"/>
    </source>
</evidence>
<proteinExistence type="predicted"/>
<keyword evidence="3" id="KW-1185">Reference proteome</keyword>
<dbReference type="GO" id="GO:0008168">
    <property type="term" value="F:methyltransferase activity"/>
    <property type="evidence" value="ECO:0007669"/>
    <property type="project" value="UniProtKB-KW"/>
</dbReference>
<dbReference type="InterPro" id="IPR019787">
    <property type="entry name" value="Znf_PHD-finger"/>
</dbReference>
<dbReference type="InterPro" id="IPR013083">
    <property type="entry name" value="Znf_RING/FYVE/PHD"/>
</dbReference>
<keyword evidence="2" id="KW-0808">Transferase</keyword>
<gene>
    <name evidence="2" type="ORF">Lalb_Chr17g0343571</name>
</gene>
<dbReference type="InterPro" id="IPR001965">
    <property type="entry name" value="Znf_PHD"/>
</dbReference>
<dbReference type="InterPro" id="IPR011011">
    <property type="entry name" value="Znf_FYVE_PHD"/>
</dbReference>
<dbReference type="GO" id="GO:0032259">
    <property type="term" value="P:methylation"/>
    <property type="evidence" value="ECO:0007669"/>
    <property type="project" value="UniProtKB-KW"/>
</dbReference>
<dbReference type="PROSITE" id="PS50089">
    <property type="entry name" value="ZF_RING_2"/>
    <property type="match status" value="2"/>
</dbReference>
<dbReference type="Gene3D" id="3.30.40.10">
    <property type="entry name" value="Zinc/RING finger domain, C3HC4 (zinc finger)"/>
    <property type="match status" value="2"/>
</dbReference>
<dbReference type="Proteomes" id="UP000447434">
    <property type="component" value="Chromosome 17"/>
</dbReference>
<feature type="region of interest" description="Disordered" evidence="1">
    <location>
        <begin position="666"/>
        <end position="691"/>
    </location>
</feature>
<dbReference type="SMART" id="SM00249">
    <property type="entry name" value="PHD"/>
    <property type="match status" value="3"/>
</dbReference>
<dbReference type="PANTHER" id="PTHR47162:SF9">
    <property type="entry name" value="PHD FINGER PROTEIN EHD3-LIKE"/>
    <property type="match status" value="1"/>
</dbReference>
<dbReference type="AlphaFoldDB" id="A0A6A4NUD0"/>
<dbReference type="SUPFAM" id="SSF57903">
    <property type="entry name" value="FYVE/PHD zinc finger"/>
    <property type="match status" value="3"/>
</dbReference>